<dbReference type="AlphaFoldDB" id="A0AAV1S6G5"/>
<dbReference type="InterPro" id="IPR036259">
    <property type="entry name" value="MFS_trans_sf"/>
</dbReference>
<reference evidence="7 8" key="1">
    <citation type="submission" date="2024-01" db="EMBL/GenBank/DDBJ databases">
        <authorList>
            <person name="Waweru B."/>
        </authorList>
    </citation>
    <scope>NUCLEOTIDE SEQUENCE [LARGE SCALE GENOMIC DNA]</scope>
</reference>
<dbReference type="GO" id="GO:0046873">
    <property type="term" value="F:metal ion transmembrane transporter activity"/>
    <property type="evidence" value="ECO:0007669"/>
    <property type="project" value="InterPro"/>
</dbReference>
<evidence type="ECO:0000256" key="6">
    <source>
        <dbReference type="SAM" id="Phobius"/>
    </source>
</evidence>
<dbReference type="PANTHER" id="PTHR23511:SF44">
    <property type="entry name" value="MAJOR FACILITATOR, SUGAR TRANSPORTER, MAJOR FACILITATOR SUPERFAMILY"/>
    <property type="match status" value="1"/>
</dbReference>
<protein>
    <submittedName>
        <fullName evidence="7">Uncharacterized protein</fullName>
    </submittedName>
</protein>
<keyword evidence="4 6" id="KW-1133">Transmembrane helix</keyword>
<keyword evidence="2" id="KW-0813">Transport</keyword>
<gene>
    <name evidence="7" type="ORF">DCAF_LOCUS18495</name>
</gene>
<comment type="subcellular location">
    <subcellularLocation>
        <location evidence="1">Membrane</location>
        <topology evidence="1">Multi-pass membrane protein</topology>
    </subcellularLocation>
</comment>
<evidence type="ECO:0000256" key="3">
    <source>
        <dbReference type="ARBA" id="ARBA00022692"/>
    </source>
</evidence>
<feature type="transmembrane region" description="Helical" evidence="6">
    <location>
        <begin position="154"/>
        <end position="173"/>
    </location>
</feature>
<feature type="transmembrane region" description="Helical" evidence="6">
    <location>
        <begin position="71"/>
        <end position="90"/>
    </location>
</feature>
<dbReference type="SUPFAM" id="SSF103473">
    <property type="entry name" value="MFS general substrate transporter"/>
    <property type="match status" value="1"/>
</dbReference>
<comment type="caution">
    <text evidence="7">The sequence shown here is derived from an EMBL/GenBank/DDBJ whole genome shotgun (WGS) entry which is preliminary data.</text>
</comment>
<dbReference type="Pfam" id="PF02535">
    <property type="entry name" value="Zip"/>
    <property type="match status" value="1"/>
</dbReference>
<dbReference type="Pfam" id="PF00083">
    <property type="entry name" value="Sugar_tr"/>
    <property type="match status" value="1"/>
</dbReference>
<dbReference type="GO" id="GO:0016020">
    <property type="term" value="C:membrane"/>
    <property type="evidence" value="ECO:0007669"/>
    <property type="project" value="UniProtKB-SubCell"/>
</dbReference>
<evidence type="ECO:0000313" key="8">
    <source>
        <dbReference type="Proteomes" id="UP001314170"/>
    </source>
</evidence>
<dbReference type="PANTHER" id="PTHR23511">
    <property type="entry name" value="SYNAPTIC VESICLE GLYCOPROTEIN 2"/>
    <property type="match status" value="1"/>
</dbReference>
<dbReference type="Gene3D" id="1.20.1250.20">
    <property type="entry name" value="MFS general substrate transporter like domains"/>
    <property type="match status" value="1"/>
</dbReference>
<evidence type="ECO:0000256" key="4">
    <source>
        <dbReference type="ARBA" id="ARBA00022989"/>
    </source>
</evidence>
<keyword evidence="3 6" id="KW-0812">Transmembrane</keyword>
<evidence type="ECO:0000256" key="1">
    <source>
        <dbReference type="ARBA" id="ARBA00004141"/>
    </source>
</evidence>
<dbReference type="EMBL" id="CAWUPB010001168">
    <property type="protein sequence ID" value="CAK7345833.1"/>
    <property type="molecule type" value="Genomic_DNA"/>
</dbReference>
<keyword evidence="5 6" id="KW-0472">Membrane</keyword>
<evidence type="ECO:0000256" key="2">
    <source>
        <dbReference type="ARBA" id="ARBA00022448"/>
    </source>
</evidence>
<proteinExistence type="predicted"/>
<dbReference type="Proteomes" id="UP001314170">
    <property type="component" value="Unassembled WGS sequence"/>
</dbReference>
<keyword evidence="8" id="KW-1185">Reference proteome</keyword>
<feature type="transmembrane region" description="Helical" evidence="6">
    <location>
        <begin position="12"/>
        <end position="31"/>
    </location>
</feature>
<name>A0AAV1S6G5_9ROSI</name>
<accession>A0AAV1S6G5</accession>
<dbReference type="InterPro" id="IPR005828">
    <property type="entry name" value="MFS_sugar_transport-like"/>
</dbReference>
<evidence type="ECO:0000256" key="5">
    <source>
        <dbReference type="ARBA" id="ARBA00023136"/>
    </source>
</evidence>
<sequence length="174" mass="19515">MNGCFHLLFSRKGFLGITVLTSGAGLLSTFSPNYASLVIIRCLVDMGLGDSTVFCSWFLEFVPAPHRGTWMVVFSTFWTLGTIFEASLAWEWDLEDAFYRIWNENESNPGILLLYNNSIRNSSSAGLLNYMALVDLLATDFMGPKLRDSMRLQVWSYIAVLLGTGVMSLLTKWA</sequence>
<organism evidence="7 8">
    <name type="scientific">Dovyalis caffra</name>
    <dbReference type="NCBI Taxonomy" id="77055"/>
    <lineage>
        <taxon>Eukaryota</taxon>
        <taxon>Viridiplantae</taxon>
        <taxon>Streptophyta</taxon>
        <taxon>Embryophyta</taxon>
        <taxon>Tracheophyta</taxon>
        <taxon>Spermatophyta</taxon>
        <taxon>Magnoliopsida</taxon>
        <taxon>eudicotyledons</taxon>
        <taxon>Gunneridae</taxon>
        <taxon>Pentapetalae</taxon>
        <taxon>rosids</taxon>
        <taxon>fabids</taxon>
        <taxon>Malpighiales</taxon>
        <taxon>Salicaceae</taxon>
        <taxon>Flacourtieae</taxon>
        <taxon>Dovyalis</taxon>
    </lineage>
</organism>
<evidence type="ECO:0000313" key="7">
    <source>
        <dbReference type="EMBL" id="CAK7345833.1"/>
    </source>
</evidence>
<dbReference type="InterPro" id="IPR003689">
    <property type="entry name" value="ZIP"/>
</dbReference>